<evidence type="ECO:0000313" key="1">
    <source>
        <dbReference type="EMBL" id="SDC56924.1"/>
    </source>
</evidence>
<name>A0A1G6MNW2_9ACTN</name>
<proteinExistence type="predicted"/>
<gene>
    <name evidence="1" type="ORF">SAMN05216505_102629</name>
</gene>
<dbReference type="EMBL" id="FMZK01000002">
    <property type="protein sequence ID" value="SDC56924.1"/>
    <property type="molecule type" value="Genomic_DNA"/>
</dbReference>
<organism evidence="1 2">
    <name type="scientific">Streptomyces prasinopilosus</name>
    <dbReference type="NCBI Taxonomy" id="67344"/>
    <lineage>
        <taxon>Bacteria</taxon>
        <taxon>Bacillati</taxon>
        <taxon>Actinomycetota</taxon>
        <taxon>Actinomycetes</taxon>
        <taxon>Kitasatosporales</taxon>
        <taxon>Streptomycetaceae</taxon>
        <taxon>Streptomyces</taxon>
    </lineage>
</organism>
<reference evidence="2" key="1">
    <citation type="submission" date="2016-10" db="EMBL/GenBank/DDBJ databases">
        <authorList>
            <person name="Varghese N."/>
            <person name="Submissions S."/>
        </authorList>
    </citation>
    <scope>NUCLEOTIDE SEQUENCE [LARGE SCALE GENOMIC DNA]</scope>
    <source>
        <strain evidence="2">CGMCC 4.3504</strain>
    </source>
</reference>
<protein>
    <submittedName>
        <fullName evidence="1">Uncharacterized protein</fullName>
    </submittedName>
</protein>
<dbReference type="RefSeq" id="WP_244904746.1">
    <property type="nucleotide sequence ID" value="NZ_FMZK01000002.1"/>
</dbReference>
<keyword evidence="2" id="KW-1185">Reference proteome</keyword>
<accession>A0A1G6MNW2</accession>
<dbReference type="Proteomes" id="UP000182100">
    <property type="component" value="Unassembled WGS sequence"/>
</dbReference>
<sequence>MHRTLFQRIRELTLAGRDNARIPAAVTAEADSAFGLPEPSLADHAAS</sequence>
<evidence type="ECO:0000313" key="2">
    <source>
        <dbReference type="Proteomes" id="UP000182100"/>
    </source>
</evidence>
<dbReference type="AlphaFoldDB" id="A0A1G6MNW2"/>
<dbReference type="STRING" id="67344.SAMN05216505_102629"/>